<gene>
    <name evidence="1" type="ORF">BEN49_13145</name>
</gene>
<organism evidence="1 2">
    <name type="scientific">Hymenobacter coccineus</name>
    <dbReference type="NCBI Taxonomy" id="1908235"/>
    <lineage>
        <taxon>Bacteria</taxon>
        <taxon>Pseudomonadati</taxon>
        <taxon>Bacteroidota</taxon>
        <taxon>Cytophagia</taxon>
        <taxon>Cytophagales</taxon>
        <taxon>Hymenobacteraceae</taxon>
        <taxon>Hymenobacter</taxon>
    </lineage>
</organism>
<protein>
    <submittedName>
        <fullName evidence="1">Uncharacterized protein</fullName>
    </submittedName>
</protein>
<proteinExistence type="predicted"/>
<evidence type="ECO:0000313" key="2">
    <source>
        <dbReference type="Proteomes" id="UP000177506"/>
    </source>
</evidence>
<evidence type="ECO:0000313" key="1">
    <source>
        <dbReference type="EMBL" id="OGX82894.1"/>
    </source>
</evidence>
<name>A0A1G1SW94_9BACT</name>
<dbReference type="AlphaFoldDB" id="A0A1G1SW94"/>
<sequence length="94" mass="10702">MILSYRIFQTMPFDQQLTLLWAHGRYLARRWGEDTVVLYALFGFFCEVHYDAEANTLLRTHCFLGTAGLEGYIAGIGLGELVGGGSSINFYMYY</sequence>
<dbReference type="EMBL" id="MDZA01000423">
    <property type="protein sequence ID" value="OGX82894.1"/>
    <property type="molecule type" value="Genomic_DNA"/>
</dbReference>
<dbReference type="Proteomes" id="UP000177506">
    <property type="component" value="Unassembled WGS sequence"/>
</dbReference>
<dbReference type="OrthoDB" id="886795at2"/>
<comment type="caution">
    <text evidence="1">The sequence shown here is derived from an EMBL/GenBank/DDBJ whole genome shotgun (WGS) entry which is preliminary data.</text>
</comment>
<accession>A0A1G1SW94</accession>
<dbReference type="RefSeq" id="WP_070746322.1">
    <property type="nucleotide sequence ID" value="NZ_MDZA01000423.1"/>
</dbReference>
<keyword evidence="2" id="KW-1185">Reference proteome</keyword>
<reference evidence="1 2" key="1">
    <citation type="submission" date="2016-08" db="EMBL/GenBank/DDBJ databases">
        <title>Hymenobacter coccineus sp. nov., Hymenobacter lapidarius sp. nov. and Hymenobacter glacialis sp. nov., isolated from Antarctic soil.</title>
        <authorList>
            <person name="Sedlacek I."/>
            <person name="Kralova S."/>
            <person name="Kyrova K."/>
            <person name="Maslanova I."/>
            <person name="Stankova E."/>
            <person name="Vrbovska V."/>
            <person name="Nemec M."/>
            <person name="Bartak M."/>
            <person name="Svec P."/>
            <person name="Busse H.-J."/>
            <person name="Pantucek R."/>
        </authorList>
    </citation>
    <scope>NUCLEOTIDE SEQUENCE [LARGE SCALE GENOMIC DNA]</scope>
    <source>
        <strain evidence="1 2">CCM 8649</strain>
    </source>
</reference>